<dbReference type="CDD" id="cd05136">
    <property type="entry name" value="RasGAP_DAB2IP"/>
    <property type="match status" value="1"/>
</dbReference>
<dbReference type="SUPFAM" id="SSF49562">
    <property type="entry name" value="C2 domain (Calcium/lipid-binding domain, CaLB)"/>
    <property type="match status" value="1"/>
</dbReference>
<feature type="compositionally biased region" description="Basic and acidic residues" evidence="3">
    <location>
        <begin position="94"/>
        <end position="121"/>
    </location>
</feature>
<dbReference type="PANTHER" id="PTHR10194:SF96">
    <property type="entry name" value="RAS PROTEIN ACTIVATOR LIKE-3"/>
    <property type="match status" value="1"/>
</dbReference>
<feature type="region of interest" description="Disordered" evidence="3">
    <location>
        <begin position="89"/>
        <end position="136"/>
    </location>
</feature>
<dbReference type="PROSITE" id="PS50018">
    <property type="entry name" value="RAS_GTPASE_ACTIV_2"/>
    <property type="match status" value="1"/>
</dbReference>
<evidence type="ECO:0000313" key="6">
    <source>
        <dbReference type="Ensembl" id="ENSECRP00000031473.1"/>
    </source>
</evidence>
<reference evidence="6" key="2">
    <citation type="submission" date="2025-08" db="UniProtKB">
        <authorList>
            <consortium name="Ensembl"/>
        </authorList>
    </citation>
    <scope>IDENTIFICATION</scope>
</reference>
<reference evidence="6" key="3">
    <citation type="submission" date="2025-09" db="UniProtKB">
        <authorList>
            <consortium name="Ensembl"/>
        </authorList>
    </citation>
    <scope>IDENTIFICATION</scope>
</reference>
<dbReference type="GO" id="GO:0005096">
    <property type="term" value="F:GTPase activator activity"/>
    <property type="evidence" value="ECO:0007669"/>
    <property type="project" value="UniProtKB-KW"/>
</dbReference>
<sequence>MGTTSDAELVENDMQNSESSNSPIKIPMGSSVSSEDDSPLKTYKWHTGMKQAIEGLRSEGSAGDKEAHKGASKWSKMSNWRKAFSEEAAAGEHISAKRFKDSPKKVDDLHGVKTTADEKPPRKSPFRRALSEPPGSMRMALTKVNEQPVGATEVQQSPTERSNHKTAVFRKYFRSVSQRFKKPRAAEKKETPQKEDVMKESQDIQLSPPPSWAPPQEVPVWDINNCTLHDGCMIISRDDEPVYRTRNRISSCVSEGSLHNLAGSRGNLDGPSEIVSQRPKGGVKSKIIRKFKPPLGKSYSHSHDDIGSGDSSMRPHGSQESLSISVAMAESLDLSGEKNLIIRPLHSSILGEKYCFEVISSEGSRCFGCGSAAERDRWIENLRRSSQPNKDNCQRTENILSFWVNEAKDLPPKKKYFCELHLNGSLYARTTSKTSTSGNLFWGELFELDNLPPVNQMTLYIFKDDEGSKKRTKEENVPLGSVAISLPELTGRQFVERWYPVTGYLGSASKDRATIASLRVKARYQNILVLPIEKYKDFAEYITFHYMDLCLQLEPILTVKEKEELACALVHVLQSIGKAKDFLKDLGIAEVDRFDEKESLIFRENTLATKAIDEYMKLVGQKYLTDTLGNFISHVYESGDSCEVDPQKCSPNELPENQHNLQNKCEEVFRHITEEYSSFPAELNEIFSTWQEECAQRDKPDIGKRLICASLFLRFLCPAIMNPSLFNLMQEYPVDSTSRKLTLTAKVIQNLANFTQFGDKEEYMLFMNDFLQQNQETMTAYLQNVSNPDSEVHMSCFDGYVDLPLRLSILHGLLCAIIAPKDQATINNLKSLPIILNQISDEMGSDCCRINISNFIKEETKPVYVPPKSLDKFSPLHNSHSNLMDDKNARWRKERKSVKRTQSVPARTKKHTNIMNRQSSNQELTPEQHQLDISYPDGRMSRNVQASTKGTSNQVPWVHPNQLAESNMVQKINEGQDPLQRLVQEMVEIRREVDTVTDREFEMSKRLEDFIVQTQEQQTALQEEVQSLKAQLKSNEEQLTNMSIRLETIEEERKEDEIKLDAAMAAVERMNTLEMQYADLVTILHEVRAAQMRYQAAPAVSENRPVENGEGEVEESVHCWGPEDTSDESQ</sequence>
<feature type="region of interest" description="Disordered" evidence="3">
    <location>
        <begin position="294"/>
        <end position="320"/>
    </location>
</feature>
<feature type="compositionally biased region" description="Pro residues" evidence="3">
    <location>
        <begin position="207"/>
        <end position="216"/>
    </location>
</feature>
<dbReference type="OrthoDB" id="5572587at2759"/>
<evidence type="ECO:0000313" key="7">
    <source>
        <dbReference type="Proteomes" id="UP000694620"/>
    </source>
</evidence>
<dbReference type="InterPro" id="IPR008936">
    <property type="entry name" value="Rho_GTPase_activation_prot"/>
</dbReference>
<dbReference type="PROSITE" id="PS50004">
    <property type="entry name" value="C2"/>
    <property type="match status" value="1"/>
</dbReference>
<dbReference type="Pfam" id="PF00616">
    <property type="entry name" value="RasGAP"/>
    <property type="match status" value="2"/>
</dbReference>
<dbReference type="Pfam" id="PF25321">
    <property type="entry name" value="PH_RASGAP"/>
    <property type="match status" value="1"/>
</dbReference>
<dbReference type="InterPro" id="IPR000008">
    <property type="entry name" value="C2_dom"/>
</dbReference>
<dbReference type="PROSITE" id="PS00509">
    <property type="entry name" value="RAS_GTPASE_ACTIV_1"/>
    <property type="match status" value="1"/>
</dbReference>
<feature type="region of interest" description="Disordered" evidence="3">
    <location>
        <begin position="179"/>
        <end position="216"/>
    </location>
</feature>
<evidence type="ECO:0000256" key="1">
    <source>
        <dbReference type="ARBA" id="ARBA00022468"/>
    </source>
</evidence>
<dbReference type="GeneID" id="114667594"/>
<dbReference type="InterPro" id="IPR057606">
    <property type="entry name" value="SynGAP1-like_PH"/>
</dbReference>
<organism evidence="6 7">
    <name type="scientific">Erpetoichthys calabaricus</name>
    <name type="common">Rope fish</name>
    <name type="synonym">Calamoichthys calabaricus</name>
    <dbReference type="NCBI Taxonomy" id="27687"/>
    <lineage>
        <taxon>Eukaryota</taxon>
        <taxon>Metazoa</taxon>
        <taxon>Chordata</taxon>
        <taxon>Craniata</taxon>
        <taxon>Vertebrata</taxon>
        <taxon>Euteleostomi</taxon>
        <taxon>Actinopterygii</taxon>
        <taxon>Polypteriformes</taxon>
        <taxon>Polypteridae</taxon>
        <taxon>Erpetoichthys</taxon>
    </lineage>
</organism>
<proteinExistence type="predicted"/>
<keyword evidence="1" id="KW-0343">GTPase activation</keyword>
<feature type="domain" description="Ras-GAP" evidence="5">
    <location>
        <begin position="561"/>
        <end position="753"/>
    </location>
</feature>
<dbReference type="InterPro" id="IPR039360">
    <property type="entry name" value="Ras_GTPase"/>
</dbReference>
<dbReference type="Gene3D" id="2.60.40.150">
    <property type="entry name" value="C2 domain"/>
    <property type="match status" value="1"/>
</dbReference>
<dbReference type="Gene3D" id="1.10.506.10">
    <property type="entry name" value="GTPase Activation - p120gap, domain 1"/>
    <property type="match status" value="2"/>
</dbReference>
<feature type="region of interest" description="Disordered" evidence="3">
    <location>
        <begin position="1"/>
        <end position="76"/>
    </location>
</feature>
<keyword evidence="2" id="KW-0175">Coiled coil</keyword>
<dbReference type="InterPro" id="IPR035892">
    <property type="entry name" value="C2_domain_sf"/>
</dbReference>
<dbReference type="AlphaFoldDB" id="A0A8C4TMF3"/>
<evidence type="ECO:0000256" key="2">
    <source>
        <dbReference type="SAM" id="Coils"/>
    </source>
</evidence>
<reference evidence="6" key="1">
    <citation type="submission" date="2021-06" db="EMBL/GenBank/DDBJ databases">
        <authorList>
            <consortium name="Wellcome Sanger Institute Data Sharing"/>
        </authorList>
    </citation>
    <scope>NUCLEOTIDE SEQUENCE [LARGE SCALE GENOMIC DNA]</scope>
</reference>
<dbReference type="PANTHER" id="PTHR10194">
    <property type="entry name" value="RAS GTPASE-ACTIVATING PROTEINS"/>
    <property type="match status" value="1"/>
</dbReference>
<dbReference type="GeneTree" id="ENSGT00940000165433"/>
<dbReference type="SMART" id="SM00239">
    <property type="entry name" value="C2"/>
    <property type="match status" value="1"/>
</dbReference>
<dbReference type="SMART" id="SM00323">
    <property type="entry name" value="RasGAP"/>
    <property type="match status" value="1"/>
</dbReference>
<accession>A0A8C4TMF3</accession>
<dbReference type="SUPFAM" id="SSF48350">
    <property type="entry name" value="GTPase activation domain, GAP"/>
    <property type="match status" value="1"/>
</dbReference>
<evidence type="ECO:0000256" key="3">
    <source>
        <dbReference type="SAM" id="MobiDB-lite"/>
    </source>
</evidence>
<dbReference type="InterPro" id="IPR023152">
    <property type="entry name" value="RasGAP_CS"/>
</dbReference>
<gene>
    <name evidence="6" type="primary">rasal3</name>
</gene>
<dbReference type="Pfam" id="PF00168">
    <property type="entry name" value="C2"/>
    <property type="match status" value="1"/>
</dbReference>
<evidence type="ECO:0000259" key="5">
    <source>
        <dbReference type="PROSITE" id="PS50018"/>
    </source>
</evidence>
<evidence type="ECO:0000259" key="4">
    <source>
        <dbReference type="PROSITE" id="PS50004"/>
    </source>
</evidence>
<dbReference type="CDD" id="cd04013">
    <property type="entry name" value="C2_SynGAP_like"/>
    <property type="match status" value="1"/>
</dbReference>
<dbReference type="SUPFAM" id="SSF50729">
    <property type="entry name" value="PH domain-like"/>
    <property type="match status" value="1"/>
</dbReference>
<feature type="domain" description="C2" evidence="4">
    <location>
        <begin position="378"/>
        <end position="499"/>
    </location>
</feature>
<feature type="compositionally biased region" description="Basic and acidic residues" evidence="3">
    <location>
        <begin position="184"/>
        <end position="202"/>
    </location>
</feature>
<protein>
    <submittedName>
        <fullName evidence="6">RAS protein activator like 3</fullName>
    </submittedName>
</protein>
<feature type="region of interest" description="Disordered" evidence="3">
    <location>
        <begin position="875"/>
        <end position="907"/>
    </location>
</feature>
<dbReference type="Proteomes" id="UP000694620">
    <property type="component" value="Chromosome 17"/>
</dbReference>
<dbReference type="RefSeq" id="XP_028678790.1">
    <property type="nucleotide sequence ID" value="XM_028822957.2"/>
</dbReference>
<dbReference type="InterPro" id="IPR001936">
    <property type="entry name" value="RasGAP_dom"/>
</dbReference>
<name>A0A8C4TMF3_ERPCA</name>
<keyword evidence="7" id="KW-1185">Reference proteome</keyword>
<feature type="coiled-coil region" evidence="2">
    <location>
        <begin position="979"/>
        <end position="1066"/>
    </location>
</feature>
<feature type="compositionally biased region" description="Polar residues" evidence="3">
    <location>
        <begin position="13"/>
        <end position="23"/>
    </location>
</feature>
<feature type="region of interest" description="Disordered" evidence="3">
    <location>
        <begin position="1101"/>
        <end position="1130"/>
    </location>
</feature>
<dbReference type="Ensembl" id="ENSECRT00000032140.1">
    <property type="protein sequence ID" value="ENSECRP00000031473.1"/>
    <property type="gene ID" value="ENSECRG00000021322.1"/>
</dbReference>